<reference evidence="1" key="1">
    <citation type="submission" date="2019-08" db="EMBL/GenBank/DDBJ databases">
        <authorList>
            <person name="Kucharzyk K."/>
            <person name="Murdoch R.W."/>
            <person name="Higgins S."/>
            <person name="Loffler F."/>
        </authorList>
    </citation>
    <scope>NUCLEOTIDE SEQUENCE</scope>
</reference>
<dbReference type="AlphaFoldDB" id="A0A645CQW5"/>
<evidence type="ECO:0000313" key="1">
    <source>
        <dbReference type="EMBL" id="MPM79295.1"/>
    </source>
</evidence>
<organism evidence="1">
    <name type="scientific">bioreactor metagenome</name>
    <dbReference type="NCBI Taxonomy" id="1076179"/>
    <lineage>
        <taxon>unclassified sequences</taxon>
        <taxon>metagenomes</taxon>
        <taxon>ecological metagenomes</taxon>
    </lineage>
</organism>
<dbReference type="EMBL" id="VSSQ01029245">
    <property type="protein sequence ID" value="MPM79295.1"/>
    <property type="molecule type" value="Genomic_DNA"/>
</dbReference>
<comment type="caution">
    <text evidence="1">The sequence shown here is derived from an EMBL/GenBank/DDBJ whole genome shotgun (WGS) entry which is preliminary data.</text>
</comment>
<gene>
    <name evidence="1" type="ORF">SDC9_126328</name>
</gene>
<name>A0A645CQW5_9ZZZZ</name>
<sequence length="44" mass="4879">MQSNIICGITQPINTIRNLNWIEVQIVGGFHAESSVFDVYTVVA</sequence>
<accession>A0A645CQW5</accession>
<proteinExistence type="predicted"/>
<protein>
    <submittedName>
        <fullName evidence="1">Uncharacterized protein</fullName>
    </submittedName>
</protein>